<evidence type="ECO:0000313" key="4">
    <source>
        <dbReference type="EMBL" id="GAA2486306.1"/>
    </source>
</evidence>
<dbReference type="Pfam" id="PF00206">
    <property type="entry name" value="Lyase_1"/>
    <property type="match status" value="1"/>
</dbReference>
<dbReference type="InterPro" id="IPR012789">
    <property type="entry name" value="Protocat_PcaB-like"/>
</dbReference>
<accession>A0ABP5YSK9</accession>
<dbReference type="CDD" id="cd01597">
    <property type="entry name" value="pCLME"/>
    <property type="match status" value="1"/>
</dbReference>
<dbReference type="Pfam" id="PF10397">
    <property type="entry name" value="ADSL_C"/>
    <property type="match status" value="1"/>
</dbReference>
<dbReference type="Gene3D" id="1.10.40.30">
    <property type="entry name" value="Fumarase/aspartase (C-terminal domain)"/>
    <property type="match status" value="1"/>
</dbReference>
<dbReference type="SMART" id="SM00998">
    <property type="entry name" value="ADSL_C"/>
    <property type="match status" value="1"/>
</dbReference>
<dbReference type="InterPro" id="IPR008948">
    <property type="entry name" value="L-Aspartase-like"/>
</dbReference>
<dbReference type="NCBIfam" id="TIGR02426">
    <property type="entry name" value="protocat_pcaB"/>
    <property type="match status" value="1"/>
</dbReference>
<name>A0ABP5YSK9_STRLO</name>
<evidence type="ECO:0000256" key="2">
    <source>
        <dbReference type="ARBA" id="ARBA00034772"/>
    </source>
</evidence>
<keyword evidence="1" id="KW-0456">Lyase</keyword>
<dbReference type="InterPro" id="IPR000362">
    <property type="entry name" value="Fumarate_lyase_fam"/>
</dbReference>
<dbReference type="SUPFAM" id="SSF48557">
    <property type="entry name" value="L-aspartase-like"/>
    <property type="match status" value="1"/>
</dbReference>
<dbReference type="PROSITE" id="PS00163">
    <property type="entry name" value="FUMARATE_LYASES"/>
    <property type="match status" value="1"/>
</dbReference>
<evidence type="ECO:0000256" key="1">
    <source>
        <dbReference type="ARBA" id="ARBA00023239"/>
    </source>
</evidence>
<comment type="similarity">
    <text evidence="2">Belongs to the class-II fumarase/aspartase family.</text>
</comment>
<dbReference type="EMBL" id="BAAASG010000007">
    <property type="protein sequence ID" value="GAA2486306.1"/>
    <property type="molecule type" value="Genomic_DNA"/>
</dbReference>
<feature type="domain" description="Adenylosuccinate lyase C-terminal" evidence="3">
    <location>
        <begin position="366"/>
        <end position="441"/>
    </location>
</feature>
<dbReference type="InterPro" id="IPR024083">
    <property type="entry name" value="Fumarase/histidase_N"/>
</dbReference>
<evidence type="ECO:0000259" key="3">
    <source>
        <dbReference type="SMART" id="SM00998"/>
    </source>
</evidence>
<keyword evidence="5" id="KW-1185">Reference proteome</keyword>
<proteinExistence type="inferred from homology"/>
<dbReference type="Proteomes" id="UP001501777">
    <property type="component" value="Unassembled WGS sequence"/>
</dbReference>
<evidence type="ECO:0000313" key="5">
    <source>
        <dbReference type="Proteomes" id="UP001501777"/>
    </source>
</evidence>
<reference evidence="5" key="1">
    <citation type="journal article" date="2019" name="Int. J. Syst. Evol. Microbiol.">
        <title>The Global Catalogue of Microorganisms (GCM) 10K type strain sequencing project: providing services to taxonomists for standard genome sequencing and annotation.</title>
        <authorList>
            <consortium name="The Broad Institute Genomics Platform"/>
            <consortium name="The Broad Institute Genome Sequencing Center for Infectious Disease"/>
            <person name="Wu L."/>
            <person name="Ma J."/>
        </authorList>
    </citation>
    <scope>NUCLEOTIDE SEQUENCE [LARGE SCALE GENOMIC DNA]</scope>
    <source>
        <strain evidence="5">JCM 4395</strain>
    </source>
</reference>
<dbReference type="PRINTS" id="PR00149">
    <property type="entry name" value="FUMRATELYASE"/>
</dbReference>
<dbReference type="InterPro" id="IPR019468">
    <property type="entry name" value="AdenyloSucc_lyase_C"/>
</dbReference>
<dbReference type="Gene3D" id="1.10.275.10">
    <property type="entry name" value="Fumarase/aspartase (N-terminal domain)"/>
    <property type="match status" value="1"/>
</dbReference>
<dbReference type="Gene3D" id="1.20.200.10">
    <property type="entry name" value="Fumarase/aspartase (Central domain)"/>
    <property type="match status" value="1"/>
</dbReference>
<dbReference type="InterPro" id="IPR022761">
    <property type="entry name" value="Fumarate_lyase_N"/>
</dbReference>
<dbReference type="InterPro" id="IPR020557">
    <property type="entry name" value="Fumarate_lyase_CS"/>
</dbReference>
<gene>
    <name evidence="4" type="primary">pcaB_1</name>
    <name evidence="4" type="ORF">GCM10010276_25540</name>
</gene>
<protein>
    <submittedName>
        <fullName evidence="4">3-carboxy-cis,cis-muconate cycloisomerase</fullName>
    </submittedName>
</protein>
<dbReference type="PRINTS" id="PR00145">
    <property type="entry name" value="ARGSUCLYASE"/>
</dbReference>
<sequence length="444" mass="46214">MTSAGFDDSGLLAPGWAGSPAASATGDRAFLQALLDAEAALARAQSALGLAPSQAAAAVTEAAVAARFDVRSLAERARAGGNPVIPLVADLTKAVGEEYGPYVHRGATSQDIMDTATMLVAVRTLDLVLADLGRTEAALARLAADHRDTAMPGRTLTQHAVPTTFGLKAAGWRSLTLDARDRIKAVRDSLPAQLGGAAGTLAAFTVYGAQDTQALTAAYAHELGLREPLLPWHTLRTPIADLAGCLAFAAGALGKTAADVLTLGRTEVAEVAEGSGGGSSAMPHKANPVRSTLIAAAARRAPQLAATLYGSLAAEDERPAGAWHAEWEPLRDLLRLVGGAARDAAELAEDLRVHTDAMREHLDLTHGLIVSERLSAELAPVLGRARAKTLLTELAKRTYSEGRPLAELLAEEPQLKEVSVAELTDPARYTGSAGALTDRALERR</sequence>
<comment type="caution">
    <text evidence="4">The sequence shown here is derived from an EMBL/GenBank/DDBJ whole genome shotgun (WGS) entry which is preliminary data.</text>
</comment>
<organism evidence="4 5">
    <name type="scientific">Streptomyces longisporus</name>
    <dbReference type="NCBI Taxonomy" id="1948"/>
    <lineage>
        <taxon>Bacteria</taxon>
        <taxon>Bacillati</taxon>
        <taxon>Actinomycetota</taxon>
        <taxon>Actinomycetes</taxon>
        <taxon>Kitasatosporales</taxon>
        <taxon>Streptomycetaceae</taxon>
        <taxon>Streptomyces</taxon>
    </lineage>
</organism>
<dbReference type="RefSeq" id="WP_344400275.1">
    <property type="nucleotide sequence ID" value="NZ_BAAASG010000007.1"/>
</dbReference>
<dbReference type="PANTHER" id="PTHR43172">
    <property type="entry name" value="ADENYLOSUCCINATE LYASE"/>
    <property type="match status" value="1"/>
</dbReference>
<dbReference type="PANTHER" id="PTHR43172:SF2">
    <property type="entry name" value="ADENYLOSUCCINATE LYASE C-TERMINAL DOMAIN-CONTAINING PROTEIN"/>
    <property type="match status" value="1"/>
</dbReference>